<feature type="domain" description="Glycoside hydrolase family 2 catalytic" evidence="1">
    <location>
        <begin position="359"/>
        <end position="573"/>
    </location>
</feature>
<gene>
    <name evidence="2" type="ORF">FYJ59_01600</name>
</gene>
<proteinExistence type="predicted"/>
<dbReference type="SUPFAM" id="SSF51445">
    <property type="entry name" value="(Trans)glycosidases"/>
    <property type="match status" value="1"/>
</dbReference>
<sequence>MKKKNIRKITVDLLWNFSVPKSACGMESYMKILLDGSWHVELEDGTTGQMDLPGTLDENGIGHRDVGANQWHPDAALGNAAGEIDIDAPIATRFTRRHTYEGKARISRRIKITEYGMERLFVRVERARALRLFVDGAESCIFRQGTLSTPYIFELTGVTPGEHEFTFLSDNSYPGMPKTAICYSSAATDETQTNWNGILGECSMYTRPQNFIDSLRVYPRAVKKEEKNKADSYVIDVCVELAPGAKEIYKDAKIVLQSETLVAGKLENTQMLTEIFSCSGEKLAEAEADKQENPEIVEIWFRDLPLRENVKLWDEAEGNLYEMVAILDSGMSTEDEVGSDAECRIRFGIRSFGDNGSGRLALNGRTIFLRGEANCAEYPETGHPPMTIPEWKEMLLKYRSYGINCVRFHSHCEPEAAFAAADELGMLLQPELSHWDPKNAFGTEESYRYYRAELTAILKTYANHPSFVMLTLGNELQTQGEGRERMRELVRIAKRLDHTRLYADGSNAFYGEEGCDPENDFYTSQSCKDAVIRGTFSGMRGYLNENYPSADRTYDEAMTEIRKEYQKPVFSFEVGQFEVLPDFEELESFHGISDPVNLKLIRKRVEERGLLPVWKKYVEATGELSRLAYREEIEAAMRTRELSGISLLGLQDFPGQGTALVGMMNSHLEPKPYDFARPERFREFFRECRILVKLPRYTYEAGERLTAEVEVANFGRKNITGVLHWTLTERKCASEGGNSKQEATVKCENTVVAAGADTETKSCPPGSYTTIGILDIPLDVTSKNTALTLAVSIGNSTGFYPVWVYQKTTPVCPENVYEARIFDERTKEVLQNGGRVYLSPDADEESLPYSIKTQFTTDFWSVGTFADQEGGMGQLIDTEHPIFKEFPTDFHTDWQWWIMATKRAVILPHPMKMIITEMDSYAFLRPMAQLIEFRCLKGKVLLSTMELHKSQRYPEARALQAAIYTYLSGESFEPAEELTEEELSTLVRG</sequence>
<dbReference type="PANTHER" id="PTHR42732:SF1">
    <property type="entry name" value="BETA-MANNOSIDASE"/>
    <property type="match status" value="1"/>
</dbReference>
<keyword evidence="3" id="KW-1185">Reference proteome</keyword>
<dbReference type="Proteomes" id="UP000476055">
    <property type="component" value="Unassembled WGS sequence"/>
</dbReference>
<protein>
    <recommendedName>
        <fullName evidence="1">Glycoside hydrolase family 2 catalytic domain-containing protein</fullName>
    </recommendedName>
</protein>
<accession>A0A6L5YF88</accession>
<dbReference type="Pfam" id="PF02836">
    <property type="entry name" value="Glyco_hydro_2_C"/>
    <property type="match status" value="1"/>
</dbReference>
<name>A0A6L5YF88_9FIRM</name>
<evidence type="ECO:0000313" key="3">
    <source>
        <dbReference type="Proteomes" id="UP000476055"/>
    </source>
</evidence>
<dbReference type="GO" id="GO:0004553">
    <property type="term" value="F:hydrolase activity, hydrolyzing O-glycosyl compounds"/>
    <property type="evidence" value="ECO:0007669"/>
    <property type="project" value="InterPro"/>
</dbReference>
<organism evidence="2 3">
    <name type="scientific">Waltera intestinalis</name>
    <dbReference type="NCBI Taxonomy" id="2606635"/>
    <lineage>
        <taxon>Bacteria</taxon>
        <taxon>Bacillati</taxon>
        <taxon>Bacillota</taxon>
        <taxon>Clostridia</taxon>
        <taxon>Lachnospirales</taxon>
        <taxon>Lachnospiraceae</taxon>
        <taxon>Waltera</taxon>
    </lineage>
</organism>
<reference evidence="2 3" key="1">
    <citation type="submission" date="2019-08" db="EMBL/GenBank/DDBJ databases">
        <title>In-depth cultivation of the pig gut microbiome towards novel bacterial diversity and tailored functional studies.</title>
        <authorList>
            <person name="Wylensek D."/>
            <person name="Hitch T.C.A."/>
            <person name="Clavel T."/>
        </authorList>
    </citation>
    <scope>NUCLEOTIDE SEQUENCE [LARGE SCALE GENOMIC DNA]</scope>
    <source>
        <strain evidence="2 3">WCA3-601-WT-6H</strain>
    </source>
</reference>
<comment type="caution">
    <text evidence="2">The sequence shown here is derived from an EMBL/GenBank/DDBJ whole genome shotgun (WGS) entry which is preliminary data.</text>
</comment>
<dbReference type="GO" id="GO:0005975">
    <property type="term" value="P:carbohydrate metabolic process"/>
    <property type="evidence" value="ECO:0007669"/>
    <property type="project" value="InterPro"/>
</dbReference>
<dbReference type="InterPro" id="IPR051913">
    <property type="entry name" value="GH2_Domain-Containing"/>
</dbReference>
<dbReference type="EMBL" id="VUMU01000001">
    <property type="protein sequence ID" value="MST56951.1"/>
    <property type="molecule type" value="Genomic_DNA"/>
</dbReference>
<dbReference type="InterPro" id="IPR006103">
    <property type="entry name" value="Glyco_hydro_2_cat"/>
</dbReference>
<evidence type="ECO:0000259" key="1">
    <source>
        <dbReference type="Pfam" id="PF02836"/>
    </source>
</evidence>
<dbReference type="Gene3D" id="3.20.20.80">
    <property type="entry name" value="Glycosidases"/>
    <property type="match status" value="1"/>
</dbReference>
<dbReference type="AlphaFoldDB" id="A0A6L5YF88"/>
<evidence type="ECO:0000313" key="2">
    <source>
        <dbReference type="EMBL" id="MST56951.1"/>
    </source>
</evidence>
<dbReference type="InterPro" id="IPR017853">
    <property type="entry name" value="GH"/>
</dbReference>
<dbReference type="PANTHER" id="PTHR42732">
    <property type="entry name" value="BETA-GALACTOSIDASE"/>
    <property type="match status" value="1"/>
</dbReference>